<evidence type="ECO:0000313" key="9">
    <source>
        <dbReference type="Proteomes" id="UP000235653"/>
    </source>
</evidence>
<reference evidence="8 9" key="1">
    <citation type="journal article" date="2017" name="ISME J.">
        <title>Grape pomace compost harbors organohalide-respiring Dehalogenimonas species with novel reductive dehalogenase genes.</title>
        <authorList>
            <person name="Yang Y."/>
            <person name="Higgins S.A."/>
            <person name="Yan J."/>
            <person name="Simsir B."/>
            <person name="Chourey K."/>
            <person name="Iyer R."/>
            <person name="Hettich R.L."/>
            <person name="Baldwin B."/>
            <person name="Ogles D.M."/>
            <person name="Loffler F.E."/>
        </authorList>
    </citation>
    <scope>NUCLEOTIDE SEQUENCE [LARGE SCALE GENOMIC DNA]</scope>
    <source>
        <strain evidence="8 9">GP</strain>
    </source>
</reference>
<evidence type="ECO:0000256" key="4">
    <source>
        <dbReference type="ARBA" id="ARBA00022759"/>
    </source>
</evidence>
<evidence type="ECO:0000256" key="7">
    <source>
        <dbReference type="ARBA" id="ARBA00023016"/>
    </source>
</evidence>
<evidence type="ECO:0000313" key="8">
    <source>
        <dbReference type="EMBL" id="PPD57886.1"/>
    </source>
</evidence>
<dbReference type="EMBL" id="JQAN02000010">
    <property type="protein sequence ID" value="PPD57886.1"/>
    <property type="molecule type" value="Genomic_DNA"/>
</dbReference>
<protein>
    <submittedName>
        <fullName evidence="8">Type II toxin-antitoxin system HicA family toxin</fullName>
    </submittedName>
</protein>
<comment type="caution">
    <text evidence="8">The sequence shown here is derived from an EMBL/GenBank/DDBJ whole genome shotgun (WGS) entry which is preliminary data.</text>
</comment>
<dbReference type="RefSeq" id="WP_102330895.1">
    <property type="nucleotide sequence ID" value="NZ_CP058566.2"/>
</dbReference>
<dbReference type="Pfam" id="PF07927">
    <property type="entry name" value="HicA_toxin"/>
    <property type="match status" value="1"/>
</dbReference>
<dbReference type="GO" id="GO:0004519">
    <property type="term" value="F:endonuclease activity"/>
    <property type="evidence" value="ECO:0007669"/>
    <property type="project" value="UniProtKB-KW"/>
</dbReference>
<dbReference type="Gene3D" id="3.30.920.30">
    <property type="entry name" value="Hypothetical protein"/>
    <property type="match status" value="1"/>
</dbReference>
<sequence length="81" mass="9322">MTDLQKLIQKFLSDNQHITVEDCHRILIEFGFELRKSGGSHRVYHKKGAKPISIIDPKKTKYINSLYVRALVKDLGLEGLK</sequence>
<dbReference type="InterPro" id="IPR012933">
    <property type="entry name" value="HicA_mRNA_interferase"/>
</dbReference>
<dbReference type="GO" id="GO:0016787">
    <property type="term" value="F:hydrolase activity"/>
    <property type="evidence" value="ECO:0007669"/>
    <property type="project" value="UniProtKB-KW"/>
</dbReference>
<dbReference type="AlphaFoldDB" id="A0A2P5P6F7"/>
<accession>A0A2P5P6F7</accession>
<evidence type="ECO:0000256" key="6">
    <source>
        <dbReference type="ARBA" id="ARBA00022884"/>
    </source>
</evidence>
<evidence type="ECO:0000256" key="5">
    <source>
        <dbReference type="ARBA" id="ARBA00022801"/>
    </source>
</evidence>
<keyword evidence="9" id="KW-1185">Reference proteome</keyword>
<gene>
    <name evidence="8" type="ORF">JP09_006195</name>
</gene>
<evidence type="ECO:0000256" key="1">
    <source>
        <dbReference type="ARBA" id="ARBA00006620"/>
    </source>
</evidence>
<keyword evidence="6" id="KW-0694">RNA-binding</keyword>
<keyword evidence="2" id="KW-1277">Toxin-antitoxin system</keyword>
<dbReference type="InterPro" id="IPR038570">
    <property type="entry name" value="HicA_sf"/>
</dbReference>
<evidence type="ECO:0000256" key="3">
    <source>
        <dbReference type="ARBA" id="ARBA00022722"/>
    </source>
</evidence>
<dbReference type="Proteomes" id="UP000235653">
    <property type="component" value="Unassembled WGS sequence"/>
</dbReference>
<dbReference type="OrthoDB" id="129814at2"/>
<keyword evidence="7" id="KW-0346">Stress response</keyword>
<dbReference type="SUPFAM" id="SSF54786">
    <property type="entry name" value="YcfA/nrd intein domain"/>
    <property type="match status" value="1"/>
</dbReference>
<comment type="similarity">
    <text evidence="1">Belongs to the HicA mRNA interferase family.</text>
</comment>
<dbReference type="GO" id="GO:0003729">
    <property type="term" value="F:mRNA binding"/>
    <property type="evidence" value="ECO:0007669"/>
    <property type="project" value="InterPro"/>
</dbReference>
<name>A0A2P5P6F7_9CHLR</name>
<keyword evidence="4" id="KW-0255">Endonuclease</keyword>
<organism evidence="8 9">
    <name type="scientific">Dehalogenimonas etheniformans</name>
    <dbReference type="NCBI Taxonomy" id="1536648"/>
    <lineage>
        <taxon>Bacteria</taxon>
        <taxon>Bacillati</taxon>
        <taxon>Chloroflexota</taxon>
        <taxon>Dehalococcoidia</taxon>
        <taxon>Dehalococcoidales</taxon>
        <taxon>Dehalococcoidaceae</taxon>
        <taxon>Dehalogenimonas</taxon>
    </lineage>
</organism>
<proteinExistence type="inferred from homology"/>
<evidence type="ECO:0000256" key="2">
    <source>
        <dbReference type="ARBA" id="ARBA00022649"/>
    </source>
</evidence>
<keyword evidence="3" id="KW-0540">Nuclease</keyword>
<keyword evidence="5" id="KW-0378">Hydrolase</keyword>